<dbReference type="Proteomes" id="UP000629098">
    <property type="component" value="Unassembled WGS sequence"/>
</dbReference>
<keyword evidence="3" id="KW-1185">Reference proteome</keyword>
<dbReference type="AlphaFoldDB" id="A0A8J6XLT2"/>
<dbReference type="EMBL" id="JACXAE010000076">
    <property type="protein sequence ID" value="MBD2775181.1"/>
    <property type="molecule type" value="Genomic_DNA"/>
</dbReference>
<accession>A0A8J6XLT2</accession>
<feature type="region of interest" description="Disordered" evidence="1">
    <location>
        <begin position="1"/>
        <end position="73"/>
    </location>
</feature>
<dbReference type="RefSeq" id="WP_190833236.1">
    <property type="nucleotide sequence ID" value="NZ_CAWPPI010000076.1"/>
</dbReference>
<evidence type="ECO:0000313" key="2">
    <source>
        <dbReference type="EMBL" id="MBD2775181.1"/>
    </source>
</evidence>
<feature type="compositionally biased region" description="Polar residues" evidence="1">
    <location>
        <begin position="26"/>
        <end position="50"/>
    </location>
</feature>
<evidence type="ECO:0000313" key="3">
    <source>
        <dbReference type="Proteomes" id="UP000629098"/>
    </source>
</evidence>
<protein>
    <submittedName>
        <fullName evidence="2">Uncharacterized protein</fullName>
    </submittedName>
</protein>
<feature type="compositionally biased region" description="Basic and acidic residues" evidence="1">
    <location>
        <begin position="1"/>
        <end position="21"/>
    </location>
</feature>
<evidence type="ECO:0000256" key="1">
    <source>
        <dbReference type="SAM" id="MobiDB-lite"/>
    </source>
</evidence>
<proteinExistence type="predicted"/>
<comment type="caution">
    <text evidence="2">The sequence shown here is derived from an EMBL/GenBank/DDBJ whole genome shotgun (WGS) entry which is preliminary data.</text>
</comment>
<reference evidence="2" key="1">
    <citation type="submission" date="2020-09" db="EMBL/GenBank/DDBJ databases">
        <title>Iningainema tapete sp. nov. (Scytonemataceae, Cyanobacteria) from greenhouses in central Florida (USA) produces two types of nodularin with biosynthetic potential for microcystin-LR and anabaenopeptins.</title>
        <authorList>
            <person name="Berthold D.E."/>
            <person name="Lefler F.W."/>
            <person name="Huang I.-S."/>
            <person name="Abdulla H."/>
            <person name="Zimba P.V."/>
            <person name="Laughinghouse H.D. IV."/>
        </authorList>
    </citation>
    <scope>NUCLEOTIDE SEQUENCE</scope>
    <source>
        <strain evidence="2">BLCCT55</strain>
    </source>
</reference>
<gene>
    <name evidence="2" type="ORF">ICL16_24745</name>
</gene>
<name>A0A8J6XLT2_9CYAN</name>
<sequence>MQANDDRPKLATAEENRKRNVENVNSRLGSPSSQSSTDGHDSNQISNPNSTRRDSLGEEDIGGGQGSAGKIASQLRDLQKAHLAFLDDRRKSLESQLAADTEHRNQIIETIQHLEKQVLELLGEQEVESE</sequence>
<organism evidence="2 3">
    <name type="scientific">Iningainema tapete BLCC-T55</name>
    <dbReference type="NCBI Taxonomy" id="2748662"/>
    <lineage>
        <taxon>Bacteria</taxon>
        <taxon>Bacillati</taxon>
        <taxon>Cyanobacteriota</taxon>
        <taxon>Cyanophyceae</taxon>
        <taxon>Nostocales</taxon>
        <taxon>Scytonemataceae</taxon>
        <taxon>Iningainema tapete</taxon>
    </lineage>
</organism>